<dbReference type="AlphaFoldDB" id="A0A379GH18"/>
<gene>
    <name evidence="1" type="ORF">NCTC11938_04579</name>
</gene>
<organism evidence="1 2">
    <name type="scientific">Proteus mirabilis</name>
    <dbReference type="NCBI Taxonomy" id="584"/>
    <lineage>
        <taxon>Bacteria</taxon>
        <taxon>Pseudomonadati</taxon>
        <taxon>Pseudomonadota</taxon>
        <taxon>Gammaproteobacteria</taxon>
        <taxon>Enterobacterales</taxon>
        <taxon>Morganellaceae</taxon>
        <taxon>Proteus</taxon>
    </lineage>
</organism>
<protein>
    <submittedName>
        <fullName evidence="1">Uncharacterized protein</fullName>
    </submittedName>
</protein>
<dbReference type="Proteomes" id="UP000254191">
    <property type="component" value="Unassembled WGS sequence"/>
</dbReference>
<accession>A0A379GH18</accession>
<name>A0A379GH18_PROMI</name>
<evidence type="ECO:0000313" key="1">
    <source>
        <dbReference type="EMBL" id="SUC40289.1"/>
    </source>
</evidence>
<proteinExistence type="predicted"/>
<reference evidence="1 2" key="1">
    <citation type="submission" date="2018-06" db="EMBL/GenBank/DDBJ databases">
        <authorList>
            <consortium name="Pathogen Informatics"/>
            <person name="Doyle S."/>
        </authorList>
    </citation>
    <scope>NUCLEOTIDE SEQUENCE [LARGE SCALE GENOMIC DNA]</scope>
    <source>
        <strain evidence="1 2">NCTC11938</strain>
    </source>
</reference>
<dbReference type="EMBL" id="UGTS01000006">
    <property type="protein sequence ID" value="SUC40289.1"/>
    <property type="molecule type" value="Genomic_DNA"/>
</dbReference>
<sequence length="52" mass="5854">MGWLKINHAQNLYAVFYDPNSDYQGVIKKDNATDVLLSSVSETAILQAYLSF</sequence>
<evidence type="ECO:0000313" key="2">
    <source>
        <dbReference type="Proteomes" id="UP000254191"/>
    </source>
</evidence>